<organism evidence="1">
    <name type="scientific">freshwater metagenome</name>
    <dbReference type="NCBI Taxonomy" id="449393"/>
    <lineage>
        <taxon>unclassified sequences</taxon>
        <taxon>metagenomes</taxon>
        <taxon>ecological metagenomes</taxon>
    </lineage>
</organism>
<dbReference type="SUPFAM" id="SSF53067">
    <property type="entry name" value="Actin-like ATPase domain"/>
    <property type="match status" value="1"/>
</dbReference>
<dbReference type="InterPro" id="IPR000600">
    <property type="entry name" value="ROK"/>
</dbReference>
<dbReference type="InterPro" id="IPR036388">
    <property type="entry name" value="WH-like_DNA-bd_sf"/>
</dbReference>
<evidence type="ECO:0000313" key="1">
    <source>
        <dbReference type="EMBL" id="CAB4777211.1"/>
    </source>
</evidence>
<gene>
    <name evidence="1" type="ORF">UFOPK2761_03762</name>
</gene>
<proteinExistence type="predicted"/>
<dbReference type="Pfam" id="PF00480">
    <property type="entry name" value="ROK"/>
    <property type="match status" value="1"/>
</dbReference>
<accession>A0A6J6VX57</accession>
<dbReference type="Gene3D" id="3.30.420.40">
    <property type="match status" value="2"/>
</dbReference>
<dbReference type="EMBL" id="CAEZYQ010000077">
    <property type="protein sequence ID" value="CAB4777211.1"/>
    <property type="molecule type" value="Genomic_DNA"/>
</dbReference>
<sequence>MRLTGLSRGAVTARVGALAAAGLLLEGADLAPTGGRPAAALRLDPDAGVVLAVAVGRSRSQVGVFDLAGREVAGDTRDHEPGTGARDLMPDVAARLDSLLDGLVAPSAPRARVLGVGLSLPGSVDPASVTATDAPVMRGWDGVALAPYLSPVTDAPVHLDNDTSVLVRSELFGRVPVARDMLVLKASTGLALGIVADGRLVGEGRGTTGELGHTRVDAAGDLLCRCGATGCLETVAGGWSLVARLQEAGRSDVRHVRDLAALALAGDPEARQLLRDAGRHLGEALAVAVNLLHPEAVVVGGDMSTAFDLLTAGVRESLHARAHPAAAWALRFVPATHGEAAGLHGCAALAIDRALDPRAVDALLRG</sequence>
<dbReference type="Gene3D" id="1.10.10.10">
    <property type="entry name" value="Winged helix-like DNA-binding domain superfamily/Winged helix DNA-binding domain"/>
    <property type="match status" value="1"/>
</dbReference>
<name>A0A6J6VX57_9ZZZZ</name>
<dbReference type="AlphaFoldDB" id="A0A6J6VX57"/>
<dbReference type="PANTHER" id="PTHR18964:SF173">
    <property type="entry name" value="GLUCOKINASE"/>
    <property type="match status" value="1"/>
</dbReference>
<dbReference type="PANTHER" id="PTHR18964">
    <property type="entry name" value="ROK (REPRESSOR, ORF, KINASE) FAMILY"/>
    <property type="match status" value="1"/>
</dbReference>
<reference evidence="1" key="1">
    <citation type="submission" date="2020-05" db="EMBL/GenBank/DDBJ databases">
        <authorList>
            <person name="Chiriac C."/>
            <person name="Salcher M."/>
            <person name="Ghai R."/>
            <person name="Kavagutti S V."/>
        </authorList>
    </citation>
    <scope>NUCLEOTIDE SEQUENCE</scope>
</reference>
<dbReference type="InterPro" id="IPR043129">
    <property type="entry name" value="ATPase_NBD"/>
</dbReference>
<protein>
    <submittedName>
        <fullName evidence="1">Unannotated protein</fullName>
    </submittedName>
</protein>